<feature type="domain" description="Baseplate hub protein gp44/GpP-like second" evidence="3">
    <location>
        <begin position="96"/>
        <end position="178"/>
    </location>
</feature>
<dbReference type="Gene3D" id="3.55.50.10">
    <property type="entry name" value="Baseplate protein-like domains"/>
    <property type="match status" value="1"/>
</dbReference>
<feature type="domain" description="Baseplate hub protein gp44/GpP-like C-terminal" evidence="2">
    <location>
        <begin position="259"/>
        <end position="341"/>
    </location>
</feature>
<dbReference type="RefSeq" id="WP_005216934.1">
    <property type="nucleotide sequence ID" value="NZ_KB850089.1"/>
</dbReference>
<dbReference type="PATRIC" id="fig|1217705.3.peg.1815"/>
<evidence type="ECO:0000259" key="3">
    <source>
        <dbReference type="Pfam" id="PF22255"/>
    </source>
</evidence>
<dbReference type="Gene3D" id="3.30.1920.10">
    <property type="entry name" value="Baseplate protein-like domains - 2 layer sandwich fold"/>
    <property type="match status" value="1"/>
</dbReference>
<dbReference type="InterPro" id="IPR026276">
    <property type="entry name" value="Baseplate_GpP"/>
</dbReference>
<dbReference type="AlphaFoldDB" id="N9N5H1"/>
<dbReference type="InterPro" id="IPR053982">
    <property type="entry name" value="Gp44/GpP-like_C"/>
</dbReference>
<dbReference type="PIRSF" id="PIRSF004440">
    <property type="entry name" value="GpP"/>
    <property type="match status" value="1"/>
</dbReference>
<evidence type="ECO:0000259" key="1">
    <source>
        <dbReference type="Pfam" id="PF21683"/>
    </source>
</evidence>
<dbReference type="InterPro" id="IPR053981">
    <property type="entry name" value="Gp44/GpP-like_2nd"/>
</dbReference>
<accession>N9N5H1</accession>
<protein>
    <recommendedName>
        <fullName evidence="6">Phage tail protein</fullName>
    </recommendedName>
</protein>
<evidence type="ECO:0008006" key="6">
    <source>
        <dbReference type="Google" id="ProtNLM"/>
    </source>
</evidence>
<comment type="caution">
    <text evidence="4">The sequence shown here is derived from an EMBL/GenBank/DDBJ whole genome shotgun (WGS) entry which is preliminary data.</text>
</comment>
<dbReference type="InterPro" id="IPR023399">
    <property type="entry name" value="Baseplate-like_2-layer_sand"/>
</dbReference>
<dbReference type="Proteomes" id="UP000013248">
    <property type="component" value="Unassembled WGS sequence"/>
</dbReference>
<gene>
    <name evidence="4" type="ORF">F900_01865</name>
</gene>
<reference evidence="4 5" key="1">
    <citation type="submission" date="2013-02" db="EMBL/GenBank/DDBJ databases">
        <title>The Genome Sequence of Acinetobacter sp. ANC 3862.</title>
        <authorList>
            <consortium name="The Broad Institute Genome Sequencing Platform"/>
            <consortium name="The Broad Institute Genome Sequencing Center for Infectious Disease"/>
            <person name="Cerqueira G."/>
            <person name="Feldgarden M."/>
            <person name="Courvalin P."/>
            <person name="Perichon B."/>
            <person name="Grillot-Courvalin C."/>
            <person name="Clermont D."/>
            <person name="Rocha E."/>
            <person name="Yoon E.-J."/>
            <person name="Nemec A."/>
            <person name="Walker B."/>
            <person name="Young S.K."/>
            <person name="Zeng Q."/>
            <person name="Gargeya S."/>
            <person name="Fitzgerald M."/>
            <person name="Haas B."/>
            <person name="Abouelleil A."/>
            <person name="Alvarado L."/>
            <person name="Arachchi H.M."/>
            <person name="Berlin A.M."/>
            <person name="Chapman S.B."/>
            <person name="Dewar J."/>
            <person name="Goldberg J."/>
            <person name="Griggs A."/>
            <person name="Gujja S."/>
            <person name="Hansen M."/>
            <person name="Howarth C."/>
            <person name="Imamovic A."/>
            <person name="Larimer J."/>
            <person name="McCowan C."/>
            <person name="Murphy C."/>
            <person name="Neiman D."/>
            <person name="Pearson M."/>
            <person name="Priest M."/>
            <person name="Roberts A."/>
            <person name="Saif S."/>
            <person name="Shea T."/>
            <person name="Sisk P."/>
            <person name="Sykes S."/>
            <person name="Wortman J."/>
            <person name="Nusbaum C."/>
            <person name="Birren B."/>
        </authorList>
    </citation>
    <scope>NUCLEOTIDE SEQUENCE [LARGE SCALE GENOMIC DNA]</scope>
    <source>
        <strain evidence="4 5">ANC 3862</strain>
    </source>
</reference>
<dbReference type="STRING" id="1217705.F900_01865"/>
<dbReference type="EMBL" id="APRP01000018">
    <property type="protein sequence ID" value="ENX00881.1"/>
    <property type="molecule type" value="Genomic_DNA"/>
</dbReference>
<feature type="domain" description="Baseplate hub protein gp44-like N-terminal" evidence="1">
    <location>
        <begin position="18"/>
        <end position="93"/>
    </location>
</feature>
<dbReference type="Pfam" id="PF22255">
    <property type="entry name" value="Gp44-like_2nd"/>
    <property type="match status" value="1"/>
</dbReference>
<organism evidence="4 5">
    <name type="scientific">Acinetobacter modestus</name>
    <dbReference type="NCBI Taxonomy" id="1776740"/>
    <lineage>
        <taxon>Bacteria</taxon>
        <taxon>Pseudomonadati</taxon>
        <taxon>Pseudomonadota</taxon>
        <taxon>Gammaproteobacteria</taxon>
        <taxon>Moraxellales</taxon>
        <taxon>Moraxellaceae</taxon>
        <taxon>Acinetobacter</taxon>
    </lineage>
</organism>
<name>N9N5H1_9GAMM</name>
<dbReference type="HOGENOM" id="CLU_060292_0_1_6"/>
<dbReference type="Gene3D" id="2.30.300.10">
    <property type="entry name" value="Baseplate protein-like domain - beta roll fold"/>
    <property type="match status" value="1"/>
</dbReference>
<evidence type="ECO:0000313" key="4">
    <source>
        <dbReference type="EMBL" id="ENX00881.1"/>
    </source>
</evidence>
<sequence length="359" mass="40202">MNRDIVKLKTNNGQTQLEITGWERLSITRGIERIPNSFDLQMSGKVPDLEYVEVTEGSECQVFIGDDVVVTGYVDRVISIISDNQRIIQVVGRGKCQDLVDCSAIYKGMQFKNMTAKAIAAALCEAFNVKVVSEIETDVVFVQNINLGETAAAVIERVCRVAQLLYYENQYGDLVLSRERNDAVVGSLAQGFNVESATFIKGIDQRYSDYIIVMPNAQLTSDISNGASINYRVFEDRSVPRFRPLYIIPEDGDAQFVTAEKRAAWEANRRYARSNMLRATVTNWRDISGILYRPNTQIQVNIPRLKIKWANWLIGEVTYRIDETGTRCDLLVMPIGAFTPEPVIPIQGVPTDVVKAAGV</sequence>
<dbReference type="Pfam" id="PF21929">
    <property type="entry name" value="GpP_4th"/>
    <property type="match status" value="1"/>
</dbReference>
<dbReference type="SUPFAM" id="SSF69279">
    <property type="entry name" value="Phage tail proteins"/>
    <property type="match status" value="2"/>
</dbReference>
<evidence type="ECO:0000259" key="2">
    <source>
        <dbReference type="Pfam" id="PF21929"/>
    </source>
</evidence>
<dbReference type="Pfam" id="PF21683">
    <property type="entry name" value="GpP-like_1st"/>
    <property type="match status" value="1"/>
</dbReference>
<proteinExistence type="predicted"/>
<evidence type="ECO:0000313" key="5">
    <source>
        <dbReference type="Proteomes" id="UP000013248"/>
    </source>
</evidence>
<dbReference type="InterPro" id="IPR049354">
    <property type="entry name" value="GpP-like_N"/>
</dbReference>
<dbReference type="eggNOG" id="COG4379">
    <property type="taxonomic scope" value="Bacteria"/>
</dbReference>